<keyword evidence="3" id="KW-0815">Transposition</keyword>
<dbReference type="InterPro" id="IPR051917">
    <property type="entry name" value="Transposase-Integrase"/>
</dbReference>
<evidence type="ECO:0000256" key="2">
    <source>
        <dbReference type="ARBA" id="ARBA00006363"/>
    </source>
</evidence>
<evidence type="ECO:0000256" key="4">
    <source>
        <dbReference type="ARBA" id="ARBA00023125"/>
    </source>
</evidence>
<evidence type="ECO:0000313" key="11">
    <source>
        <dbReference type="EMBL" id="CAG9934404.1"/>
    </source>
</evidence>
<evidence type="ECO:0000313" key="7">
    <source>
        <dbReference type="EMBL" id="CAG9932693.1"/>
    </source>
</evidence>
<dbReference type="EMBL" id="OU912926">
    <property type="protein sequence ID" value="CAG9932929.1"/>
    <property type="molecule type" value="Genomic_DNA"/>
</dbReference>
<dbReference type="InterPro" id="IPR012337">
    <property type="entry name" value="RNaseH-like_sf"/>
</dbReference>
<gene>
    <name evidence="9" type="primary">IS</name>
    <name evidence="7" type="ORF">NTG6680_1440</name>
    <name evidence="8" type="ORF">NTG6680_1676</name>
    <name evidence="9" type="ORF">NTG6680_1992</name>
    <name evidence="10" type="ORF">NTG6680_2249</name>
    <name evidence="11" type="ORF">NTG6680_3155</name>
</gene>
<sequence>MEKSGKHYKQLNAEERATIMLMKREGSGLREIGRFLKRSPSTISNEIARDLGCESGYVASLAGEQARRLRIKPRRPLKLVEGNPLFEVVKEHLKKKWSPEQIAGTLKSMYPDQPSQRVSHETIYHTLYAMPRGELRRELIASLRWSRDKRRSKTRAPDGRGHIAEMQSIHLRPPEVADRLIAGHWEADMIKGAMNRSSVGTLVERTTLLVVLAKMADGTAQSALDGFSEALSAIPPELRKTFTYDQGREMSKHVQLTERTGMAVYFCDPHSPWQRGLNENTNGLLRQYLPKGVDLSTYTQEQLDEIAWSLNTRPRKSLGFRTPVAVYNELLLNMEFAKFATKH</sequence>
<dbReference type="Gene3D" id="3.30.420.10">
    <property type="entry name" value="Ribonuclease H-like superfamily/Ribonuclease H"/>
    <property type="match status" value="1"/>
</dbReference>
<accession>A0ABM8Z0C6</accession>
<keyword evidence="4" id="KW-0238">DNA-binding</keyword>
<evidence type="ECO:0000313" key="10">
    <source>
        <dbReference type="EMBL" id="CAG9933498.1"/>
    </source>
</evidence>
<dbReference type="EMBL" id="OU912926">
    <property type="protein sequence ID" value="CAG9933241.1"/>
    <property type="molecule type" value="Genomic_DNA"/>
</dbReference>
<comment type="function">
    <text evidence="1">Required for the transposition of the insertion element.</text>
</comment>
<dbReference type="Gene3D" id="1.10.10.60">
    <property type="entry name" value="Homeodomain-like"/>
    <property type="match status" value="1"/>
</dbReference>
<dbReference type="EMBL" id="OU912926">
    <property type="protein sequence ID" value="CAG9933498.1"/>
    <property type="molecule type" value="Genomic_DNA"/>
</dbReference>
<keyword evidence="12" id="KW-1185">Reference proteome</keyword>
<feature type="domain" description="Integrase catalytic" evidence="6">
    <location>
        <begin position="169"/>
        <end position="331"/>
    </location>
</feature>
<dbReference type="EMBL" id="OU912926">
    <property type="protein sequence ID" value="CAG9932693.1"/>
    <property type="molecule type" value="Genomic_DNA"/>
</dbReference>
<comment type="similarity">
    <text evidence="2">Belongs to the transposase IS30 family.</text>
</comment>
<evidence type="ECO:0000256" key="1">
    <source>
        <dbReference type="ARBA" id="ARBA00002190"/>
    </source>
</evidence>
<evidence type="ECO:0000259" key="6">
    <source>
        <dbReference type="PROSITE" id="PS50994"/>
    </source>
</evidence>
<dbReference type="PANTHER" id="PTHR10948:SF23">
    <property type="entry name" value="TRANSPOSASE INSI FOR INSERTION SEQUENCE ELEMENT IS30A-RELATED"/>
    <property type="match status" value="1"/>
</dbReference>
<dbReference type="InterPro" id="IPR001598">
    <property type="entry name" value="Transposase_IS30_CS"/>
</dbReference>
<evidence type="ECO:0000313" key="12">
    <source>
        <dbReference type="Proteomes" id="UP000839052"/>
    </source>
</evidence>
<dbReference type="PROSITE" id="PS01043">
    <property type="entry name" value="TRANSPOSASE_IS30"/>
    <property type="match status" value="1"/>
</dbReference>
<evidence type="ECO:0000313" key="8">
    <source>
        <dbReference type="EMBL" id="CAG9932929.1"/>
    </source>
</evidence>
<organism evidence="9 12">
    <name type="scientific">Candidatus Nitrotoga arctica</name>
    <dbReference type="NCBI Taxonomy" id="453162"/>
    <lineage>
        <taxon>Bacteria</taxon>
        <taxon>Pseudomonadati</taxon>
        <taxon>Pseudomonadota</taxon>
        <taxon>Betaproteobacteria</taxon>
        <taxon>Nitrosomonadales</taxon>
        <taxon>Gallionellaceae</taxon>
        <taxon>Candidatus Nitrotoga</taxon>
    </lineage>
</organism>
<dbReference type="RefSeq" id="WP_239796587.1">
    <property type="nucleotide sequence ID" value="NZ_OU912926.1"/>
</dbReference>
<dbReference type="InterPro" id="IPR036397">
    <property type="entry name" value="RNaseH_sf"/>
</dbReference>
<dbReference type="Proteomes" id="UP000839052">
    <property type="component" value="Chromosome"/>
</dbReference>
<dbReference type="NCBIfam" id="NF033563">
    <property type="entry name" value="transpos_IS30"/>
    <property type="match status" value="1"/>
</dbReference>
<proteinExistence type="inferred from homology"/>
<dbReference type="PROSITE" id="PS50994">
    <property type="entry name" value="INTEGRASE"/>
    <property type="match status" value="1"/>
</dbReference>
<dbReference type="InterPro" id="IPR053392">
    <property type="entry name" value="Transposase_IS30-like"/>
</dbReference>
<dbReference type="SUPFAM" id="SSF53098">
    <property type="entry name" value="Ribonuclease H-like"/>
    <property type="match status" value="1"/>
</dbReference>
<reference evidence="9 12" key="1">
    <citation type="submission" date="2021-10" db="EMBL/GenBank/DDBJ databases">
        <authorList>
            <person name="Koch H."/>
        </authorList>
    </citation>
    <scope>NUCLEOTIDE SEQUENCE [LARGE SCALE GENOMIC DNA]</scope>
    <source>
        <strain evidence="9">6680</strain>
    </source>
</reference>
<dbReference type="PANTHER" id="PTHR10948">
    <property type="entry name" value="TRANSPOSASE"/>
    <property type="match status" value="1"/>
</dbReference>
<dbReference type="InterPro" id="IPR001584">
    <property type="entry name" value="Integrase_cat-core"/>
</dbReference>
<keyword evidence="5" id="KW-0233">DNA recombination</keyword>
<dbReference type="Pfam" id="PF00665">
    <property type="entry name" value="rve"/>
    <property type="match status" value="1"/>
</dbReference>
<name>A0ABM8Z0C6_9PROT</name>
<evidence type="ECO:0000313" key="9">
    <source>
        <dbReference type="EMBL" id="CAG9933241.1"/>
    </source>
</evidence>
<evidence type="ECO:0000256" key="5">
    <source>
        <dbReference type="ARBA" id="ARBA00023172"/>
    </source>
</evidence>
<evidence type="ECO:0000256" key="3">
    <source>
        <dbReference type="ARBA" id="ARBA00022578"/>
    </source>
</evidence>
<dbReference type="Pfam" id="PF13936">
    <property type="entry name" value="HTH_38"/>
    <property type="match status" value="1"/>
</dbReference>
<dbReference type="InterPro" id="IPR025246">
    <property type="entry name" value="IS30-like_HTH"/>
</dbReference>
<protein>
    <submittedName>
        <fullName evidence="9">Transposase</fullName>
    </submittedName>
</protein>
<dbReference type="EMBL" id="OU912926">
    <property type="protein sequence ID" value="CAG9934404.1"/>
    <property type="molecule type" value="Genomic_DNA"/>
</dbReference>